<gene>
    <name evidence="4" type="ORF">Din_023134</name>
</gene>
<proteinExistence type="predicted"/>
<dbReference type="PANTHER" id="PTHR32166">
    <property type="entry name" value="OSJNBA0013A04.12 PROTEIN"/>
    <property type="match status" value="1"/>
</dbReference>
<sequence>MASTGASTAPSSSSQDEDINKPLWKYVAKFDKLSDGGGNISWQCNFCHQVKKSSYTRVRAHLLRLPGQGIVACSKVTTKDILEMQKLEDEVKLRLKSNALKKVPLPHSIISLCGSTSFSQEGYDSKKRKTTSSGSGNPLEKTFNMVAHEQLHAEIARMFYSSGLPFHLARNPYYVSSFTFAANNPIMGYLPPGYNLLRTTLLQIEKENIERLLQPIKGTWKEKGVSIVSDGWSNSQRRPLINFMAVTEDGPMFLKVVDCSGETKDKYFIANLMREVINEVGHENVIQIITDNAPNCKGAGQMIESQFSNIFWTPCVVHTLNLALKNICAAKNVENNQLTYNECSWISDIAGDVMQIKHFIMNHSLRLVMFNEFVTLKLLSVADTRFASVIVMFRRFKLIKHGLQAMVISDKWSYYQEDDVGRGRFVKEKVLNDIWWDSIDYILSFTTPIYEMLKACDTDKPCLHLVYDMWDSMMEKVKIAIYRHEEKRYEESSTFYDVVHNILVDRWNKNNTPLHCLAHSLNPKYYSNEWLHENPNRVPPYKNFEISQERLKCLKRYFSNSEDRTKVTVEYAKFSTKSGDFGKVDSIHDRYIMDPKSWWVIHGSSAPMLQSLALKLLVQPSSSSCCERNWSTYSFVHSVRRNKMTPQCAEDLVFVHSNLRLLSRRTPQYMQGETKMWDIAGDTFDSFEDVGVLEVANLSLDEPELEAVVFMDDGNEREEEEEDEVGSNDA</sequence>
<dbReference type="InterPro" id="IPR012337">
    <property type="entry name" value="RNaseH-like_sf"/>
</dbReference>
<evidence type="ECO:0000259" key="3">
    <source>
        <dbReference type="Pfam" id="PF05699"/>
    </source>
</evidence>
<dbReference type="AlphaFoldDB" id="A0A5B7AFB0"/>
<dbReference type="Pfam" id="PF04937">
    <property type="entry name" value="DUF659"/>
    <property type="match status" value="1"/>
</dbReference>
<reference evidence="4" key="1">
    <citation type="submission" date="2019-08" db="EMBL/GenBank/DDBJ databases">
        <title>Reference gene set and small RNA set construction with multiple tissues from Davidia involucrata Baill.</title>
        <authorList>
            <person name="Yang H."/>
            <person name="Zhou C."/>
            <person name="Li G."/>
            <person name="Wang J."/>
            <person name="Gao P."/>
            <person name="Wang M."/>
            <person name="Wang R."/>
            <person name="Zhao Y."/>
        </authorList>
    </citation>
    <scope>NUCLEOTIDE SEQUENCE</scope>
    <source>
        <tissue evidence="4">Mixed with DoveR01_LX</tissue>
    </source>
</reference>
<dbReference type="SUPFAM" id="SSF53098">
    <property type="entry name" value="Ribonuclease H-like"/>
    <property type="match status" value="1"/>
</dbReference>
<dbReference type="Pfam" id="PF05699">
    <property type="entry name" value="Dimer_Tnp_hAT"/>
    <property type="match status" value="1"/>
</dbReference>
<evidence type="ECO:0000256" key="1">
    <source>
        <dbReference type="SAM" id="MobiDB-lite"/>
    </source>
</evidence>
<dbReference type="EMBL" id="GHES01023134">
    <property type="protein sequence ID" value="MPA53693.1"/>
    <property type="molecule type" value="Transcribed_RNA"/>
</dbReference>
<feature type="domain" description="DUF659" evidence="2">
    <location>
        <begin position="192"/>
        <end position="334"/>
    </location>
</feature>
<feature type="region of interest" description="Disordered" evidence="1">
    <location>
        <begin position="119"/>
        <end position="138"/>
    </location>
</feature>
<evidence type="ECO:0008006" key="5">
    <source>
        <dbReference type="Google" id="ProtNLM"/>
    </source>
</evidence>
<dbReference type="InterPro" id="IPR008906">
    <property type="entry name" value="HATC_C_dom"/>
</dbReference>
<evidence type="ECO:0000313" key="4">
    <source>
        <dbReference type="EMBL" id="MPA53693.1"/>
    </source>
</evidence>
<organism evidence="4">
    <name type="scientific">Davidia involucrata</name>
    <name type="common">Dove tree</name>
    <dbReference type="NCBI Taxonomy" id="16924"/>
    <lineage>
        <taxon>Eukaryota</taxon>
        <taxon>Viridiplantae</taxon>
        <taxon>Streptophyta</taxon>
        <taxon>Embryophyta</taxon>
        <taxon>Tracheophyta</taxon>
        <taxon>Spermatophyta</taxon>
        <taxon>Magnoliopsida</taxon>
        <taxon>eudicotyledons</taxon>
        <taxon>Gunneridae</taxon>
        <taxon>Pentapetalae</taxon>
        <taxon>asterids</taxon>
        <taxon>Cornales</taxon>
        <taxon>Nyssaceae</taxon>
        <taxon>Davidia</taxon>
    </lineage>
</organism>
<dbReference type="InterPro" id="IPR007021">
    <property type="entry name" value="DUF659"/>
</dbReference>
<evidence type="ECO:0000259" key="2">
    <source>
        <dbReference type="Pfam" id="PF04937"/>
    </source>
</evidence>
<dbReference type="PANTHER" id="PTHR32166:SF81">
    <property type="entry name" value="OS06G0658400 PROTEIN"/>
    <property type="match status" value="1"/>
</dbReference>
<feature type="domain" description="HAT C-terminal dimerisation" evidence="3">
    <location>
        <begin position="592"/>
        <end position="659"/>
    </location>
</feature>
<name>A0A5B7AFB0_DAVIN</name>
<dbReference type="GO" id="GO:0046983">
    <property type="term" value="F:protein dimerization activity"/>
    <property type="evidence" value="ECO:0007669"/>
    <property type="project" value="InterPro"/>
</dbReference>
<protein>
    <recommendedName>
        <fullName evidence="5">BED-type domain-containing protein</fullName>
    </recommendedName>
</protein>
<accession>A0A5B7AFB0</accession>